<evidence type="ECO:0000256" key="1">
    <source>
        <dbReference type="SAM" id="Phobius"/>
    </source>
</evidence>
<sequence>MKFTTLEPEDKRSRIPDPLAFIIYRLLPILCLSAFVYFVRQRYSPFLNDDHFCWLCFWNISLISFSASLRRSPRGLGYNDYIISRDFSPFEKLSRVRVLLESFDETRSAKFPFAFRRKSWTPEQAKKEIQLQKERLAIYLSGSRQGIPPCLSHRENFYLLTIWLITKTCILRIFAPEFKSWHDFLEYFTYQNVHHLASFACLITLLDLLNFQFGLWSDWNMRLSWTAEFIRYSCGRIGQNKVTENKRAELEWWIEGILREDSDSFDLAEERKRVIIAPIQKMICETTFWEKWGIYSTTDGRRKLLEKEETEKFCDDCNSAHYCLSKSVKLQ</sequence>
<reference evidence="2" key="1">
    <citation type="submission" date="2022-11" db="EMBL/GenBank/DDBJ databases">
        <title>Genome Resource of Sclerotinia nivalis Strain SnTB1, a Plant Pathogen Isolated from American Ginseng.</title>
        <authorList>
            <person name="Fan S."/>
        </authorList>
    </citation>
    <scope>NUCLEOTIDE SEQUENCE</scope>
    <source>
        <strain evidence="2">SnTB1</strain>
    </source>
</reference>
<gene>
    <name evidence="2" type="ORF">OCU04_009285</name>
</gene>
<keyword evidence="1" id="KW-0472">Membrane</keyword>
<dbReference type="AlphaFoldDB" id="A0A9X0AEQ4"/>
<comment type="caution">
    <text evidence="2">The sequence shown here is derived from an EMBL/GenBank/DDBJ whole genome shotgun (WGS) entry which is preliminary data.</text>
</comment>
<proteinExistence type="predicted"/>
<keyword evidence="1" id="KW-1133">Transmembrane helix</keyword>
<organism evidence="2 3">
    <name type="scientific">Sclerotinia nivalis</name>
    <dbReference type="NCBI Taxonomy" id="352851"/>
    <lineage>
        <taxon>Eukaryota</taxon>
        <taxon>Fungi</taxon>
        <taxon>Dikarya</taxon>
        <taxon>Ascomycota</taxon>
        <taxon>Pezizomycotina</taxon>
        <taxon>Leotiomycetes</taxon>
        <taxon>Helotiales</taxon>
        <taxon>Sclerotiniaceae</taxon>
        <taxon>Sclerotinia</taxon>
    </lineage>
</organism>
<dbReference type="Proteomes" id="UP001152300">
    <property type="component" value="Unassembled WGS sequence"/>
</dbReference>
<keyword evidence="3" id="KW-1185">Reference proteome</keyword>
<name>A0A9X0AEQ4_9HELO</name>
<feature type="transmembrane region" description="Helical" evidence="1">
    <location>
        <begin position="51"/>
        <end position="69"/>
    </location>
</feature>
<accession>A0A9X0AEQ4</accession>
<dbReference type="EMBL" id="JAPEIS010000011">
    <property type="protein sequence ID" value="KAJ8061469.1"/>
    <property type="molecule type" value="Genomic_DNA"/>
</dbReference>
<dbReference type="OrthoDB" id="3552652at2759"/>
<protein>
    <submittedName>
        <fullName evidence="2">Uncharacterized protein</fullName>
    </submittedName>
</protein>
<evidence type="ECO:0000313" key="2">
    <source>
        <dbReference type="EMBL" id="KAJ8061469.1"/>
    </source>
</evidence>
<keyword evidence="1" id="KW-0812">Transmembrane</keyword>
<feature type="transmembrane region" description="Helical" evidence="1">
    <location>
        <begin position="21"/>
        <end position="39"/>
    </location>
</feature>
<evidence type="ECO:0000313" key="3">
    <source>
        <dbReference type="Proteomes" id="UP001152300"/>
    </source>
</evidence>